<dbReference type="KEGG" id="maga:Mag101_08960"/>
<evidence type="ECO:0000313" key="3">
    <source>
        <dbReference type="EMBL" id="AQQ67753.1"/>
    </source>
</evidence>
<evidence type="ECO:0000313" key="4">
    <source>
        <dbReference type="Proteomes" id="UP000188219"/>
    </source>
</evidence>
<accession>A0A1Q2M4U8</accession>
<dbReference type="PRINTS" id="PR00081">
    <property type="entry name" value="GDHRDH"/>
</dbReference>
<gene>
    <name evidence="3" type="ORF">Mag101_08960</name>
</gene>
<keyword evidence="4" id="KW-1185">Reference proteome</keyword>
<evidence type="ECO:0000256" key="2">
    <source>
        <dbReference type="RuleBase" id="RU000363"/>
    </source>
</evidence>
<dbReference type="Pfam" id="PF00106">
    <property type="entry name" value="adh_short"/>
    <property type="match status" value="1"/>
</dbReference>
<protein>
    <submittedName>
        <fullName evidence="3">Oxidoreductase</fullName>
    </submittedName>
</protein>
<dbReference type="Gene3D" id="3.40.50.720">
    <property type="entry name" value="NAD(P)-binding Rossmann-like Domain"/>
    <property type="match status" value="1"/>
</dbReference>
<sequence>MTKRILITGSTDGIGLETAKLFAKNGHEVILHGRTQEKLAAAEDAIKAITPDAVTSGFIADFSSVPAVNAFADEILSHFDHIDVLINNAGIFRTNHTTTADGLDIRFAVNTIAPWVLTQRLLPILGKTGRVVNLTSAAQAGVDADGFLGKKPLDAMDAYSQSKLALIQWSRYLANELGGEGPVIIPVNPGSLLATKMVKEGFGVPGKSTSIGAQVLVDAALSDTFANASGRYFDNDIGQFADPHPSALDEAQVQETMRILKSLV</sequence>
<dbReference type="InterPro" id="IPR036291">
    <property type="entry name" value="NAD(P)-bd_dom_sf"/>
</dbReference>
<dbReference type="AlphaFoldDB" id="A0A1Q2M4U8"/>
<comment type="similarity">
    <text evidence="2">Belongs to the short-chain dehydrogenases/reductases (SDR) family.</text>
</comment>
<reference evidence="3" key="1">
    <citation type="submission" date="2017-02" db="EMBL/GenBank/DDBJ databases">
        <title>Genome of Microbulbifer agarilyticus GP101.</title>
        <authorList>
            <person name="Jung J."/>
            <person name="Bae S.S."/>
            <person name="Baek K."/>
        </authorList>
    </citation>
    <scope>NUCLEOTIDE SEQUENCE [LARGE SCALE GENOMIC DNA]</scope>
    <source>
        <strain evidence="3">GP101</strain>
    </source>
</reference>
<dbReference type="PANTHER" id="PTHR43157:SF31">
    <property type="entry name" value="PHOSPHATIDYLINOSITOL-GLYCAN BIOSYNTHESIS CLASS F PROTEIN"/>
    <property type="match status" value="1"/>
</dbReference>
<name>A0A1Q2M4U8_9GAMM</name>
<evidence type="ECO:0000256" key="1">
    <source>
        <dbReference type="ARBA" id="ARBA00023002"/>
    </source>
</evidence>
<keyword evidence="1" id="KW-0560">Oxidoreductase</keyword>
<organism evidence="3 4">
    <name type="scientific">Microbulbifer agarilyticus</name>
    <dbReference type="NCBI Taxonomy" id="260552"/>
    <lineage>
        <taxon>Bacteria</taxon>
        <taxon>Pseudomonadati</taxon>
        <taxon>Pseudomonadota</taxon>
        <taxon>Gammaproteobacteria</taxon>
        <taxon>Cellvibrionales</taxon>
        <taxon>Microbulbiferaceae</taxon>
        <taxon>Microbulbifer</taxon>
    </lineage>
</organism>
<dbReference type="eggNOG" id="COG1028">
    <property type="taxonomic scope" value="Bacteria"/>
</dbReference>
<dbReference type="EMBL" id="CP019650">
    <property type="protein sequence ID" value="AQQ67753.1"/>
    <property type="molecule type" value="Genomic_DNA"/>
</dbReference>
<dbReference type="STRING" id="260552.Mag101_08960"/>
<dbReference type="PRINTS" id="PR00080">
    <property type="entry name" value="SDRFAMILY"/>
</dbReference>
<dbReference type="InterPro" id="IPR002347">
    <property type="entry name" value="SDR_fam"/>
</dbReference>
<proteinExistence type="inferred from homology"/>
<dbReference type="Proteomes" id="UP000188219">
    <property type="component" value="Chromosome"/>
</dbReference>
<dbReference type="PANTHER" id="PTHR43157">
    <property type="entry name" value="PHOSPHATIDYLINOSITOL-GLYCAN BIOSYNTHESIS CLASS F PROTEIN-RELATED"/>
    <property type="match status" value="1"/>
</dbReference>
<dbReference type="OrthoDB" id="109589at2"/>
<dbReference type="RefSeq" id="WP_077403689.1">
    <property type="nucleotide sequence ID" value="NZ_CP019650.1"/>
</dbReference>
<dbReference type="GO" id="GO:0016491">
    <property type="term" value="F:oxidoreductase activity"/>
    <property type="evidence" value="ECO:0007669"/>
    <property type="project" value="UniProtKB-KW"/>
</dbReference>
<dbReference type="SUPFAM" id="SSF51735">
    <property type="entry name" value="NAD(P)-binding Rossmann-fold domains"/>
    <property type="match status" value="1"/>
</dbReference>